<gene>
    <name evidence="3" type="ORF">SRS1_06443</name>
</gene>
<dbReference type="Pfam" id="PF04525">
    <property type="entry name" value="LOR"/>
    <property type="match status" value="1"/>
</dbReference>
<dbReference type="SUPFAM" id="SSF54518">
    <property type="entry name" value="Tubby C-terminal domain-like"/>
    <property type="match status" value="1"/>
</dbReference>
<dbReference type="InterPro" id="IPR007612">
    <property type="entry name" value="LOR"/>
</dbReference>
<organism evidence="3 4">
    <name type="scientific">Sporisorium reilianum f. sp. reilianum</name>
    <dbReference type="NCBI Taxonomy" id="72559"/>
    <lineage>
        <taxon>Eukaryota</taxon>
        <taxon>Fungi</taxon>
        <taxon>Dikarya</taxon>
        <taxon>Basidiomycota</taxon>
        <taxon>Ustilaginomycotina</taxon>
        <taxon>Ustilaginomycetes</taxon>
        <taxon>Ustilaginales</taxon>
        <taxon>Ustilaginaceae</taxon>
        <taxon>Sporisorium</taxon>
    </lineage>
</organism>
<evidence type="ECO:0000256" key="1">
    <source>
        <dbReference type="ARBA" id="ARBA00005437"/>
    </source>
</evidence>
<reference evidence="3 4" key="1">
    <citation type="submission" date="2017-02" db="EMBL/GenBank/DDBJ databases">
        <authorList>
            <person name="Peterson S.W."/>
        </authorList>
    </citation>
    <scope>NUCLEOTIDE SEQUENCE [LARGE SCALE GENOMIC DNA]</scope>
    <source>
        <strain evidence="3 4">SRS1_H2-8</strain>
    </source>
</reference>
<dbReference type="InterPro" id="IPR025659">
    <property type="entry name" value="Tubby-like_C"/>
</dbReference>
<sequence length="192" mass="21086">MSSSKSKAAAGPPPITAPLPPPPYPMGVIPEYTRHTTPITLRIRELKSSFSGDDFHIKDALTRQPILSVQAKTFSFSAKKTMLDHTGKPLFDFRRTSTLSLRMVFGGFVCGHNDKQLFEVKMVGMLKPKLDIEFFNHAGDGRAEKWTLRGKWLSGSSQITTENGVVVASISRDYANMGQIFCKCPAGPLSAP</sequence>
<dbReference type="AlphaFoldDB" id="A0A2N8U5Q8"/>
<accession>A0A2N8U5Q8</accession>
<proteinExistence type="inferred from homology"/>
<evidence type="ECO:0000313" key="4">
    <source>
        <dbReference type="Proteomes" id="UP000239563"/>
    </source>
</evidence>
<protein>
    <submittedName>
        <fullName evidence="3">Uncharacterized protein</fullName>
    </submittedName>
</protein>
<dbReference type="EMBL" id="LT795054">
    <property type="protein sequence ID" value="SJX60019.1"/>
    <property type="molecule type" value="Genomic_DNA"/>
</dbReference>
<dbReference type="Proteomes" id="UP000239563">
    <property type="component" value="Chromosome I"/>
</dbReference>
<feature type="region of interest" description="Disordered" evidence="2">
    <location>
        <begin position="1"/>
        <end position="23"/>
    </location>
</feature>
<comment type="similarity">
    <text evidence="1">Belongs to the LOR family.</text>
</comment>
<dbReference type="InterPro" id="IPR038595">
    <property type="entry name" value="LOR_sf"/>
</dbReference>
<feature type="compositionally biased region" description="Low complexity" evidence="2">
    <location>
        <begin position="1"/>
        <end position="10"/>
    </location>
</feature>
<name>A0A2N8U5Q8_9BASI</name>
<feature type="compositionally biased region" description="Pro residues" evidence="2">
    <location>
        <begin position="11"/>
        <end position="23"/>
    </location>
</feature>
<evidence type="ECO:0000256" key="2">
    <source>
        <dbReference type="SAM" id="MobiDB-lite"/>
    </source>
</evidence>
<evidence type="ECO:0000313" key="3">
    <source>
        <dbReference type="EMBL" id="SJX60019.1"/>
    </source>
</evidence>
<dbReference type="Gene3D" id="2.40.160.200">
    <property type="entry name" value="LURP1-related"/>
    <property type="match status" value="1"/>
</dbReference>